<accession>A0A9D1CJ59</accession>
<dbReference type="InterPro" id="IPR010375">
    <property type="entry name" value="CdAMP_rec"/>
</dbReference>
<keyword evidence="1" id="KW-0675">Receptor</keyword>
<reference evidence="1" key="1">
    <citation type="submission" date="2020-10" db="EMBL/GenBank/DDBJ databases">
        <authorList>
            <person name="Gilroy R."/>
        </authorList>
    </citation>
    <scope>NUCLEOTIDE SEQUENCE</scope>
    <source>
        <strain evidence="1">ChiHile30-977</strain>
    </source>
</reference>
<dbReference type="AlphaFoldDB" id="A0A9D1CJ59"/>
<dbReference type="InterPro" id="IPR011322">
    <property type="entry name" value="N-reg_PII-like_a/b"/>
</dbReference>
<dbReference type="SUPFAM" id="SSF54913">
    <property type="entry name" value="GlnB-like"/>
    <property type="match status" value="1"/>
</dbReference>
<organism evidence="1 2">
    <name type="scientific">Candidatus Avichristensenella intestinipullorum</name>
    <dbReference type="NCBI Taxonomy" id="2840693"/>
    <lineage>
        <taxon>Bacteria</taxon>
        <taxon>Bacillati</taxon>
        <taxon>Bacillota</taxon>
        <taxon>Clostridia</taxon>
        <taxon>Candidatus Avichristensenella</taxon>
    </lineage>
</organism>
<dbReference type="Gene3D" id="3.30.70.120">
    <property type="match status" value="1"/>
</dbReference>
<comment type="caution">
    <text evidence="1">The sequence shown here is derived from an EMBL/GenBank/DDBJ whole genome shotgun (WGS) entry which is preliminary data.</text>
</comment>
<dbReference type="InterPro" id="IPR015867">
    <property type="entry name" value="N-reg_PII/ATP_PRibTrfase_C"/>
</dbReference>
<evidence type="ECO:0000313" key="2">
    <source>
        <dbReference type="Proteomes" id="UP000886819"/>
    </source>
</evidence>
<dbReference type="PANTHER" id="PTHR38456:SF1">
    <property type="entry name" value="CYCLIC DI-AMP RECEPTOR A"/>
    <property type="match status" value="1"/>
</dbReference>
<evidence type="ECO:0000313" key="1">
    <source>
        <dbReference type="EMBL" id="HIQ63048.1"/>
    </source>
</evidence>
<gene>
    <name evidence="1" type="ORF">IAA66_05605</name>
</gene>
<sequence>MKLIIAIVQDEDASRLVSSLMNEGYSVTKLATTGGFLRAGNTTLLLGVEDDRFQGALNVIERICKSRKQIATSPSPVAGTSGVYVPYPIEVMVGGATVFVMNVEQFVKF</sequence>
<protein>
    <submittedName>
        <fullName evidence="1">Cyclic-di-AMP receptor</fullName>
    </submittedName>
</protein>
<reference evidence="1" key="2">
    <citation type="journal article" date="2021" name="PeerJ">
        <title>Extensive microbial diversity within the chicken gut microbiome revealed by metagenomics and culture.</title>
        <authorList>
            <person name="Gilroy R."/>
            <person name="Ravi A."/>
            <person name="Getino M."/>
            <person name="Pursley I."/>
            <person name="Horton D.L."/>
            <person name="Alikhan N.F."/>
            <person name="Baker D."/>
            <person name="Gharbi K."/>
            <person name="Hall N."/>
            <person name="Watson M."/>
            <person name="Adriaenssens E.M."/>
            <person name="Foster-Nyarko E."/>
            <person name="Jarju S."/>
            <person name="Secka A."/>
            <person name="Antonio M."/>
            <person name="Oren A."/>
            <person name="Chaudhuri R.R."/>
            <person name="La Ragione R."/>
            <person name="Hildebrand F."/>
            <person name="Pallen M.J."/>
        </authorList>
    </citation>
    <scope>NUCLEOTIDE SEQUENCE</scope>
    <source>
        <strain evidence="1">ChiHile30-977</strain>
    </source>
</reference>
<dbReference type="EMBL" id="DVFI01000086">
    <property type="protein sequence ID" value="HIQ63048.1"/>
    <property type="molecule type" value="Genomic_DNA"/>
</dbReference>
<proteinExistence type="predicted"/>
<dbReference type="Proteomes" id="UP000886819">
    <property type="component" value="Unassembled WGS sequence"/>
</dbReference>
<dbReference type="Pfam" id="PF06153">
    <property type="entry name" value="CdAMP_rec"/>
    <property type="match status" value="1"/>
</dbReference>
<dbReference type="PANTHER" id="PTHR38456">
    <property type="entry name" value="CYCLIC DI-AMP RECEPTOR A"/>
    <property type="match status" value="1"/>
</dbReference>
<name>A0A9D1CJ59_9FIRM</name>